<evidence type="ECO:0000256" key="3">
    <source>
        <dbReference type="ARBA" id="ARBA00022737"/>
    </source>
</evidence>
<keyword evidence="10" id="KW-0812">Transmembrane</keyword>
<keyword evidence="13" id="KW-1185">Reference proteome</keyword>
<dbReference type="SUPFAM" id="SSF56112">
    <property type="entry name" value="Protein kinase-like (PK-like)"/>
    <property type="match status" value="1"/>
</dbReference>
<dbReference type="EMBL" id="JAJKFW010000003">
    <property type="protein sequence ID" value="MCC9640727.1"/>
    <property type="molecule type" value="Genomic_DNA"/>
</dbReference>
<dbReference type="PROSITE" id="PS50294">
    <property type="entry name" value="WD_REPEATS_REGION"/>
    <property type="match status" value="1"/>
</dbReference>
<keyword evidence="2" id="KW-0808">Transferase</keyword>
<evidence type="ECO:0000256" key="4">
    <source>
        <dbReference type="ARBA" id="ARBA00022741"/>
    </source>
</evidence>
<dbReference type="PROSITE" id="PS50011">
    <property type="entry name" value="PROTEIN_KINASE_DOM"/>
    <property type="match status" value="1"/>
</dbReference>
<dbReference type="SUPFAM" id="SSF50978">
    <property type="entry name" value="WD40 repeat-like"/>
    <property type="match status" value="1"/>
</dbReference>
<dbReference type="PROSITE" id="PS50082">
    <property type="entry name" value="WD_REPEATS_2"/>
    <property type="match status" value="2"/>
</dbReference>
<dbReference type="Pfam" id="PF00400">
    <property type="entry name" value="WD40"/>
    <property type="match status" value="2"/>
</dbReference>
<dbReference type="InterPro" id="IPR001680">
    <property type="entry name" value="WD40_rpt"/>
</dbReference>
<feature type="compositionally biased region" description="Polar residues" evidence="9">
    <location>
        <begin position="7"/>
        <end position="21"/>
    </location>
</feature>
<name>A0ABS8NAX8_9BACT</name>
<evidence type="ECO:0000256" key="1">
    <source>
        <dbReference type="ARBA" id="ARBA00022574"/>
    </source>
</evidence>
<keyword evidence="3" id="KW-0677">Repeat</keyword>
<feature type="transmembrane region" description="Helical" evidence="10">
    <location>
        <begin position="343"/>
        <end position="366"/>
    </location>
</feature>
<dbReference type="GO" id="GO:0004674">
    <property type="term" value="F:protein serine/threonine kinase activity"/>
    <property type="evidence" value="ECO:0007669"/>
    <property type="project" value="UniProtKB-KW"/>
</dbReference>
<organism evidence="12 13">
    <name type="scientific">Rhodopirellula halodulae</name>
    <dbReference type="NCBI Taxonomy" id="2894198"/>
    <lineage>
        <taxon>Bacteria</taxon>
        <taxon>Pseudomonadati</taxon>
        <taxon>Planctomycetota</taxon>
        <taxon>Planctomycetia</taxon>
        <taxon>Pirellulales</taxon>
        <taxon>Pirellulaceae</taxon>
        <taxon>Rhodopirellula</taxon>
    </lineage>
</organism>
<dbReference type="InterPro" id="IPR017441">
    <property type="entry name" value="Protein_kinase_ATP_BS"/>
</dbReference>
<evidence type="ECO:0000256" key="7">
    <source>
        <dbReference type="PROSITE-ProRule" id="PRU00221"/>
    </source>
</evidence>
<evidence type="ECO:0000256" key="10">
    <source>
        <dbReference type="SAM" id="Phobius"/>
    </source>
</evidence>
<keyword evidence="12" id="KW-0723">Serine/threonine-protein kinase</keyword>
<sequence>MTRFSEDATQTTNTESEADSFSDSHFGKYRILRSLGSGGMGDVYLGEDTTSGKQVALKLIRLQVADNLRLQRRFSREASVVQELNHEHVVPLLDSGVQDGMQFLVMRYINGITLAERIMELNGIEGSESFTLATRKDTQDSPPSTAERRHDSLEYIAKSIADIADALHSAHQQRIIHRDVKPSNLMIDEQGKIWLTDFGLAFNEEDNTALTMTGHMVGTPSYMSPEQTSGSGGQATAQSDIYSLGVTLYEWITQHRAFSGSRDQILNRVAQGTHLPARAFRENLPRSLEAILFRSMATSPKDRYQTAAELAADLRRFANHEAVAAKLPGWSERLYRWSERNPLVALAALIGTVTTIVAVIATITIYSGRLMRINATLADTNEELSLTNAELNSSRSELQRQLYVADMTLAYQAYESHNLPEARKLLLKYHPDTSPEFKNTHFAWRHLERLTRPQESVLLTQHEPEAREVAVSDDGTLALSVGHDGMVHVIDLVQQKVIRKHEVGEKLCAIAISPDKKSFVTGTNTSLGINESILCDVETGTVEHAFLGHLNSIESAAFSADGKLFATAERYRKLFVFSVDGEKVAEFDSESRNECLEFVGDSQDLAFIHRTEGKHDNVIVWNDETGQQFEIPSKRGTSSFAFGGANAANRHWATGYYGDLKVVAGPDQRLVAFIDNLPNSIRDLDVSEDGQFIIAGTDEGTVYFWNCEQTDNIRHLFHSNVLKAGSDGISSVAFVPNTGPIPKFLTTCLNGDVRLWNPMDFAAESPNNPDLHYFPASSSITFRPTNNPSKLYFRYPDGSIGRYNHDSPEKKIEILGTFETEFAEYVATSPDQRHLAFCQNRDVKVMNLETRQIIATFPIPEDHGECRDLRFAGEELFTLSNKHVMIHRANDYSFQREFEFEDDNYVHFVDVPDAPHSPMVFSQLKLRQFKNDRFEVIAEFDIAEGLERVVFNSTGEFIATSHADKTLRVRTYPDLTPIATIRGYRTGVHDVAFMDDSQTLVTTMSDRTIRFWDLKTEREMGRLLMAKFPFHGLHYFPQDDSLLVVHIDACPLILKGWDRPREQQTASEQD</sequence>
<dbReference type="InterPro" id="IPR015943">
    <property type="entry name" value="WD40/YVTN_repeat-like_dom_sf"/>
</dbReference>
<protein>
    <submittedName>
        <fullName evidence="12">WD40 repeat domain-containing serine/threonine protein kinase</fullName>
    </submittedName>
</protein>
<dbReference type="InterPro" id="IPR036322">
    <property type="entry name" value="WD40_repeat_dom_sf"/>
</dbReference>
<dbReference type="PROSITE" id="PS00108">
    <property type="entry name" value="PROTEIN_KINASE_ST"/>
    <property type="match status" value="1"/>
</dbReference>
<evidence type="ECO:0000259" key="11">
    <source>
        <dbReference type="PROSITE" id="PS50011"/>
    </source>
</evidence>
<keyword evidence="10" id="KW-1133">Transmembrane helix</keyword>
<dbReference type="PANTHER" id="PTHR43289">
    <property type="entry name" value="MITOGEN-ACTIVATED PROTEIN KINASE KINASE KINASE 20-RELATED"/>
    <property type="match status" value="1"/>
</dbReference>
<dbReference type="Gene3D" id="3.30.200.20">
    <property type="entry name" value="Phosphorylase Kinase, domain 1"/>
    <property type="match status" value="1"/>
</dbReference>
<dbReference type="InterPro" id="IPR000719">
    <property type="entry name" value="Prot_kinase_dom"/>
</dbReference>
<dbReference type="CDD" id="cd14014">
    <property type="entry name" value="STKc_PknB_like"/>
    <property type="match status" value="1"/>
</dbReference>
<feature type="region of interest" description="Disordered" evidence="9">
    <location>
        <begin position="1"/>
        <end position="21"/>
    </location>
</feature>
<feature type="repeat" description="WD" evidence="7">
    <location>
        <begin position="981"/>
        <end position="1022"/>
    </location>
</feature>
<gene>
    <name evidence="12" type="ORF">LOC71_00455</name>
</gene>
<dbReference type="InterPro" id="IPR011009">
    <property type="entry name" value="Kinase-like_dom_sf"/>
</dbReference>
<keyword evidence="10" id="KW-0472">Membrane</keyword>
<dbReference type="PROSITE" id="PS00107">
    <property type="entry name" value="PROTEIN_KINASE_ATP"/>
    <property type="match status" value="1"/>
</dbReference>
<feature type="binding site" evidence="8">
    <location>
        <position position="58"/>
    </location>
    <ligand>
        <name>ATP</name>
        <dbReference type="ChEBI" id="CHEBI:30616"/>
    </ligand>
</feature>
<dbReference type="InterPro" id="IPR019775">
    <property type="entry name" value="WD40_repeat_CS"/>
</dbReference>
<dbReference type="Pfam" id="PF00069">
    <property type="entry name" value="Pkinase"/>
    <property type="match status" value="1"/>
</dbReference>
<keyword evidence="1 7" id="KW-0853">WD repeat</keyword>
<dbReference type="SUPFAM" id="SSF69322">
    <property type="entry name" value="Tricorn protease domain 2"/>
    <property type="match status" value="1"/>
</dbReference>
<feature type="repeat" description="WD" evidence="7">
    <location>
        <begin position="674"/>
        <end position="715"/>
    </location>
</feature>
<proteinExistence type="predicted"/>
<dbReference type="Gene3D" id="1.10.510.10">
    <property type="entry name" value="Transferase(Phosphotransferase) domain 1"/>
    <property type="match status" value="1"/>
</dbReference>
<accession>A0ABS8NAX8</accession>
<reference evidence="12" key="1">
    <citation type="submission" date="2021-11" db="EMBL/GenBank/DDBJ databases">
        <title>Genome sequence.</title>
        <authorList>
            <person name="Sun Q."/>
        </authorList>
    </citation>
    <scope>NUCLEOTIDE SEQUENCE</scope>
    <source>
        <strain evidence="12">JC740</strain>
    </source>
</reference>
<dbReference type="Proteomes" id="UP001430306">
    <property type="component" value="Unassembled WGS sequence"/>
</dbReference>
<keyword evidence="5 12" id="KW-0418">Kinase</keyword>
<evidence type="ECO:0000256" key="9">
    <source>
        <dbReference type="SAM" id="MobiDB-lite"/>
    </source>
</evidence>
<evidence type="ECO:0000256" key="6">
    <source>
        <dbReference type="ARBA" id="ARBA00022840"/>
    </source>
</evidence>
<dbReference type="RefSeq" id="WP_230270340.1">
    <property type="nucleotide sequence ID" value="NZ_JAJKFW010000003.1"/>
</dbReference>
<feature type="domain" description="Protein kinase" evidence="11">
    <location>
        <begin position="29"/>
        <end position="323"/>
    </location>
</feature>
<keyword evidence="4 8" id="KW-0547">Nucleotide-binding</keyword>
<dbReference type="SMART" id="SM00220">
    <property type="entry name" value="S_TKc"/>
    <property type="match status" value="1"/>
</dbReference>
<keyword evidence="6 8" id="KW-0067">ATP-binding</keyword>
<dbReference type="Gene3D" id="2.130.10.10">
    <property type="entry name" value="YVTN repeat-like/Quinoprotein amine dehydrogenase"/>
    <property type="match status" value="3"/>
</dbReference>
<dbReference type="PROSITE" id="PS00678">
    <property type="entry name" value="WD_REPEATS_1"/>
    <property type="match status" value="1"/>
</dbReference>
<dbReference type="InterPro" id="IPR008271">
    <property type="entry name" value="Ser/Thr_kinase_AS"/>
</dbReference>
<evidence type="ECO:0000313" key="13">
    <source>
        <dbReference type="Proteomes" id="UP001430306"/>
    </source>
</evidence>
<evidence type="ECO:0000256" key="2">
    <source>
        <dbReference type="ARBA" id="ARBA00022679"/>
    </source>
</evidence>
<dbReference type="SMART" id="SM00320">
    <property type="entry name" value="WD40"/>
    <property type="match status" value="6"/>
</dbReference>
<dbReference type="PANTHER" id="PTHR43289:SF6">
    <property type="entry name" value="SERINE_THREONINE-PROTEIN KINASE NEKL-3"/>
    <property type="match status" value="1"/>
</dbReference>
<evidence type="ECO:0000313" key="12">
    <source>
        <dbReference type="EMBL" id="MCC9640727.1"/>
    </source>
</evidence>
<comment type="caution">
    <text evidence="12">The sequence shown here is derived from an EMBL/GenBank/DDBJ whole genome shotgun (WGS) entry which is preliminary data.</text>
</comment>
<evidence type="ECO:0000256" key="8">
    <source>
        <dbReference type="PROSITE-ProRule" id="PRU10141"/>
    </source>
</evidence>
<evidence type="ECO:0000256" key="5">
    <source>
        <dbReference type="ARBA" id="ARBA00022777"/>
    </source>
</evidence>